<dbReference type="SUPFAM" id="SSF56059">
    <property type="entry name" value="Glutathione synthetase ATP-binding domain-like"/>
    <property type="match status" value="1"/>
</dbReference>
<reference evidence="3 4" key="1">
    <citation type="submission" date="2020-02" db="EMBL/GenBank/DDBJ databases">
        <title>Acidophilic actinobacteria isolated from forest soil.</title>
        <authorList>
            <person name="Golinska P."/>
        </authorList>
    </citation>
    <scope>NUCLEOTIDE SEQUENCE [LARGE SCALE GENOMIC DNA]</scope>
    <source>
        <strain evidence="3 4">NL8</strain>
    </source>
</reference>
<dbReference type="EMBL" id="JAAFYZ010000036">
    <property type="protein sequence ID" value="MBS2547869.1"/>
    <property type="molecule type" value="Genomic_DNA"/>
</dbReference>
<evidence type="ECO:0000313" key="4">
    <source>
        <dbReference type="Proteomes" id="UP000730482"/>
    </source>
</evidence>
<evidence type="ECO:0000256" key="1">
    <source>
        <dbReference type="PROSITE-ProRule" id="PRU00409"/>
    </source>
</evidence>
<evidence type="ECO:0000313" key="3">
    <source>
        <dbReference type="EMBL" id="MBS2547869.1"/>
    </source>
</evidence>
<organism evidence="3 4">
    <name type="scientific">Catenulispora pinistramenti</name>
    <dbReference type="NCBI Taxonomy" id="2705254"/>
    <lineage>
        <taxon>Bacteria</taxon>
        <taxon>Bacillati</taxon>
        <taxon>Actinomycetota</taxon>
        <taxon>Actinomycetes</taxon>
        <taxon>Catenulisporales</taxon>
        <taxon>Catenulisporaceae</taxon>
        <taxon>Catenulispora</taxon>
    </lineage>
</organism>
<evidence type="ECO:0000259" key="2">
    <source>
        <dbReference type="PROSITE" id="PS50975"/>
    </source>
</evidence>
<keyword evidence="4" id="KW-1185">Reference proteome</keyword>
<dbReference type="Pfam" id="PF02786">
    <property type="entry name" value="CPSase_L_D2"/>
    <property type="match status" value="1"/>
</dbReference>
<dbReference type="InterPro" id="IPR005479">
    <property type="entry name" value="CPAse_ATP-bd"/>
</dbReference>
<gene>
    <name evidence="3" type="ORF">KGQ19_13435</name>
</gene>
<dbReference type="PROSITE" id="PS50975">
    <property type="entry name" value="ATP_GRASP"/>
    <property type="match status" value="1"/>
</dbReference>
<keyword evidence="1" id="KW-0067">ATP-binding</keyword>
<feature type="domain" description="ATP-grasp" evidence="2">
    <location>
        <begin position="179"/>
        <end position="389"/>
    </location>
</feature>
<dbReference type="Pfam" id="PF18604">
    <property type="entry name" value="PreAtp-grasp"/>
    <property type="match status" value="1"/>
</dbReference>
<dbReference type="RefSeq" id="WP_212009450.1">
    <property type="nucleotide sequence ID" value="NZ_JAAFYZ010000036.1"/>
</dbReference>
<name>A0ABS5KPF4_9ACTN</name>
<sequence length="487" mass="51441">MPGSPVTTTAANTDTRYLRAIKTALTGDPDTRLVLLCNFEVEQQWARGHIGLPDPGFAVSAPLVQRMEELGALLAGPDDFLILRTPLDPGYRAYAESAGTALPTQLVPENGAEAQSTAEAVLASPQLLRRLSELGREGARLLPMGVSALEQRVAEVCGLPLAVPDAATCERVNSKIYGRRLVEAAGLRPVPGQCCETVAEFAAALTRRAAALEAGSPVVVKDAFGVSGKGLVLLESPVRARRLLTMVQRRAERRGDDRLEVVVEDWLPKAFDLNYQVVVDRDGRVELDFVKGALTENGVHRGHVMPPDLDAGHLAEIGQAAQAVGAALYADGFTGVAGIDAILGANGLLYPVLEINARLNMSTYQGSVTERFLPPESTALAKHYTLALTAPLTFEAVRSALGPVADLDGPGPADGRRLVITCFGTVNAAADTAAANASSFQGRLHTLLIAPDRAGLAALDTTVQAALSQLSDVRPTSETTALNRKEQ</sequence>
<dbReference type="InterPro" id="IPR040754">
    <property type="entry name" value="PreAtp-grasp"/>
</dbReference>
<dbReference type="Gene3D" id="3.30.470.20">
    <property type="entry name" value="ATP-grasp fold, B domain"/>
    <property type="match status" value="1"/>
</dbReference>
<accession>A0ABS5KPF4</accession>
<protein>
    <submittedName>
        <fullName evidence="3">ATP-grasp domain-containing protein</fullName>
    </submittedName>
</protein>
<dbReference type="InterPro" id="IPR013815">
    <property type="entry name" value="ATP_grasp_subdomain_1"/>
</dbReference>
<dbReference type="InterPro" id="IPR011761">
    <property type="entry name" value="ATP-grasp"/>
</dbReference>
<comment type="caution">
    <text evidence="3">The sequence shown here is derived from an EMBL/GenBank/DDBJ whole genome shotgun (WGS) entry which is preliminary data.</text>
</comment>
<proteinExistence type="predicted"/>
<dbReference type="Gene3D" id="3.30.1490.20">
    <property type="entry name" value="ATP-grasp fold, A domain"/>
    <property type="match status" value="1"/>
</dbReference>
<dbReference type="Proteomes" id="UP000730482">
    <property type="component" value="Unassembled WGS sequence"/>
</dbReference>
<keyword evidence="1" id="KW-0547">Nucleotide-binding</keyword>